<evidence type="ECO:0000256" key="1">
    <source>
        <dbReference type="ARBA" id="ARBA00004141"/>
    </source>
</evidence>
<dbReference type="GeneTree" id="ENSGT00510000049338"/>
<keyword evidence="3 6" id="KW-0812">Transmembrane</keyword>
<dbReference type="PANTHER" id="PTHR19282">
    <property type="entry name" value="TETRASPANIN"/>
    <property type="match status" value="1"/>
</dbReference>
<reference evidence="7" key="2">
    <citation type="submission" date="2025-09" db="UniProtKB">
        <authorList>
            <consortium name="Ensembl"/>
        </authorList>
    </citation>
    <scope>IDENTIFICATION</scope>
</reference>
<accession>A0A8C3X701</accession>
<dbReference type="Ensembl" id="ENSCWAT00000027015.1">
    <property type="protein sequence ID" value="ENSCWAP00000024917.1"/>
    <property type="gene ID" value="ENSCWAG00000018767.1"/>
</dbReference>
<comment type="subcellular location">
    <subcellularLocation>
        <location evidence="1 6">Membrane</location>
        <topology evidence="1 6">Multi-pass membrane protein</topology>
    </subcellularLocation>
</comment>
<dbReference type="AlphaFoldDB" id="A0A8C3X701"/>
<proteinExistence type="inferred from homology"/>
<dbReference type="GO" id="GO:0005886">
    <property type="term" value="C:plasma membrane"/>
    <property type="evidence" value="ECO:0007669"/>
    <property type="project" value="TreeGrafter"/>
</dbReference>
<comment type="caution">
    <text evidence="6">Lacks conserved residue(s) required for the propagation of feature annotation.</text>
</comment>
<feature type="transmembrane region" description="Helical" evidence="6">
    <location>
        <begin position="195"/>
        <end position="215"/>
    </location>
</feature>
<evidence type="ECO:0000313" key="8">
    <source>
        <dbReference type="Proteomes" id="UP000694540"/>
    </source>
</evidence>
<evidence type="ECO:0000256" key="6">
    <source>
        <dbReference type="RuleBase" id="RU361218"/>
    </source>
</evidence>
<evidence type="ECO:0000256" key="4">
    <source>
        <dbReference type="ARBA" id="ARBA00022989"/>
    </source>
</evidence>
<dbReference type="Gene3D" id="1.10.1450.10">
    <property type="entry name" value="Tetraspanin"/>
    <property type="match status" value="1"/>
</dbReference>
<keyword evidence="5 6" id="KW-0472">Membrane</keyword>
<feature type="transmembrane region" description="Helical" evidence="6">
    <location>
        <begin position="56"/>
        <end position="76"/>
    </location>
</feature>
<dbReference type="InterPro" id="IPR000301">
    <property type="entry name" value="Tetraspanin_animals"/>
</dbReference>
<dbReference type="PIRSF" id="PIRSF002419">
    <property type="entry name" value="Tetraspanin"/>
    <property type="match status" value="1"/>
</dbReference>
<dbReference type="PRINTS" id="PR00259">
    <property type="entry name" value="TMFOUR"/>
</dbReference>
<dbReference type="CDD" id="cd03156">
    <property type="entry name" value="uroplakin_I_like_LEL"/>
    <property type="match status" value="1"/>
</dbReference>
<evidence type="ECO:0000313" key="7">
    <source>
        <dbReference type="Ensembl" id="ENSCWAP00000024917.1"/>
    </source>
</evidence>
<keyword evidence="8" id="KW-1185">Reference proteome</keyword>
<evidence type="ECO:0000256" key="2">
    <source>
        <dbReference type="ARBA" id="ARBA00006840"/>
    </source>
</evidence>
<dbReference type="PANTHER" id="PTHR19282:SF455">
    <property type="entry name" value="TETRASPANIN-16"/>
    <property type="match status" value="1"/>
</dbReference>
<organism evidence="7 8">
    <name type="scientific">Catagonus wagneri</name>
    <name type="common">Chacoan peccary</name>
    <dbReference type="NCBI Taxonomy" id="51154"/>
    <lineage>
        <taxon>Eukaryota</taxon>
        <taxon>Metazoa</taxon>
        <taxon>Chordata</taxon>
        <taxon>Craniata</taxon>
        <taxon>Vertebrata</taxon>
        <taxon>Euteleostomi</taxon>
        <taxon>Mammalia</taxon>
        <taxon>Eutheria</taxon>
        <taxon>Laurasiatheria</taxon>
        <taxon>Artiodactyla</taxon>
        <taxon>Suina</taxon>
        <taxon>Tayassuidae</taxon>
        <taxon>Catagonus</taxon>
    </lineage>
</organism>
<keyword evidence="4 6" id="KW-1133">Transmembrane helix</keyword>
<reference evidence="7" key="1">
    <citation type="submission" date="2025-08" db="UniProtKB">
        <authorList>
            <consortium name="Ensembl"/>
        </authorList>
    </citation>
    <scope>IDENTIFICATION</scope>
</reference>
<dbReference type="InterPro" id="IPR008952">
    <property type="entry name" value="Tetraspanin_EC2_sf"/>
</dbReference>
<gene>
    <name evidence="7" type="primary">TSPAN16</name>
</gene>
<protein>
    <recommendedName>
        <fullName evidence="6">Tetraspanin</fullName>
    </recommendedName>
</protein>
<name>A0A8C3X701_9CETA</name>
<dbReference type="SUPFAM" id="SSF48652">
    <property type="entry name" value="Tetraspanin"/>
    <property type="match status" value="1"/>
</dbReference>
<evidence type="ECO:0000256" key="5">
    <source>
        <dbReference type="ARBA" id="ARBA00023136"/>
    </source>
</evidence>
<dbReference type="Pfam" id="PF00335">
    <property type="entry name" value="Tetraspanin"/>
    <property type="match status" value="2"/>
</dbReference>
<sequence length="218" mass="23831">VAEAHTAYNSLKKLLSFFNGIMALSGVILIGLGIYVNFRGAVSTRVLGLSSAYLLHAGYLCLVMGCITVLLGFAGWHGANKESRTLLFVQQVALEHTFVTLRKNYRGYNKPDDYSTEWNLVMEKLKCCGVKNYTDFSGSSFERTTGHTYPRGCCKSIGTMACDGRNVSTDVIHQEGCFPKLLKITKTQSINLSRASLGAAVIRLPGVLATVLLFFKLG</sequence>
<comment type="similarity">
    <text evidence="2 6">Belongs to the tetraspanin (TM4SF) family.</text>
</comment>
<dbReference type="InterPro" id="IPR018499">
    <property type="entry name" value="Tetraspanin/Peripherin"/>
</dbReference>
<dbReference type="FunFam" id="1.10.1450.10:FF:000027">
    <property type="entry name" value="Tetraspanin"/>
    <property type="match status" value="1"/>
</dbReference>
<evidence type="ECO:0000256" key="3">
    <source>
        <dbReference type="ARBA" id="ARBA00022692"/>
    </source>
</evidence>
<dbReference type="Proteomes" id="UP000694540">
    <property type="component" value="Unplaced"/>
</dbReference>
<feature type="transmembrane region" description="Helical" evidence="6">
    <location>
        <begin position="14"/>
        <end position="36"/>
    </location>
</feature>